<dbReference type="EMBL" id="NHNI01000002">
    <property type="protein sequence ID" value="OZY84679.1"/>
    <property type="molecule type" value="Genomic_DNA"/>
</dbReference>
<name>A0A266Q5Q2_9GAMM</name>
<accession>A0A266Q5Q2</accession>
<evidence type="ECO:0000313" key="1">
    <source>
        <dbReference type="EMBL" id="OZY84679.1"/>
    </source>
</evidence>
<dbReference type="Pfam" id="PF14315">
    <property type="entry name" value="DUF4380"/>
    <property type="match status" value="1"/>
</dbReference>
<protein>
    <recommendedName>
        <fullName evidence="3">DUF4380 domain-containing protein</fullName>
    </recommendedName>
</protein>
<dbReference type="InterPro" id="IPR025488">
    <property type="entry name" value="DUF4380"/>
</dbReference>
<comment type="caution">
    <text evidence="1">The sequence shown here is derived from an EMBL/GenBank/DDBJ whole genome shotgun (WGS) entry which is preliminary data.</text>
</comment>
<keyword evidence="2" id="KW-1185">Reference proteome</keyword>
<evidence type="ECO:0000313" key="2">
    <source>
        <dbReference type="Proteomes" id="UP000216101"/>
    </source>
</evidence>
<sequence length="363" mass="40413">MVCAANFCFLLHLLSSVSDFMASIAPRYFSGTLCILLWFAPIAAQAEVERIQLTTEALTVDVTPAIGGRVLSLALKGQPNFLWVSDEVNKQPSPQVTPEAGNIGYMGHEVWVGPQSQWWQHQKLNSERRAAKAVWPPDPFLVLSGYTLLTQDAQQIHMQSPASPISGVMLQKHIAAVDNNPNQIQFKVSAQNIRDTSVAWDIWFNTRVPHTTAVYVPVAQESDVRIAQFIDDTFGPIAGELQDGLWSLDNSNSPSHKGRKGKVFVQPSQGWLAAFRDQQLLIIQFPLQSKAAIHPEQGQVELYQEFTNANIYPGLLELEVHAPYKTLEPKASMQASETWWLMPYHGEQTAVAQRAFLRSLSGL</sequence>
<evidence type="ECO:0008006" key="3">
    <source>
        <dbReference type="Google" id="ProtNLM"/>
    </source>
</evidence>
<dbReference type="AlphaFoldDB" id="A0A266Q5Q2"/>
<reference evidence="2" key="1">
    <citation type="submission" date="2017-05" db="EMBL/GenBank/DDBJ databases">
        <authorList>
            <person name="Barney B.M."/>
        </authorList>
    </citation>
    <scope>NUCLEOTIDE SEQUENCE [LARGE SCALE GENOMIC DNA]</scope>
    <source>
        <strain evidence="2">PSBB022</strain>
    </source>
</reference>
<dbReference type="Proteomes" id="UP000216101">
    <property type="component" value="Unassembled WGS sequence"/>
</dbReference>
<proteinExistence type="predicted"/>
<organism evidence="1 2">
    <name type="scientific">Cellvibrio mixtus</name>
    <dbReference type="NCBI Taxonomy" id="39650"/>
    <lineage>
        <taxon>Bacteria</taxon>
        <taxon>Pseudomonadati</taxon>
        <taxon>Pseudomonadota</taxon>
        <taxon>Gammaproteobacteria</taxon>
        <taxon>Cellvibrionales</taxon>
        <taxon>Cellvibrionaceae</taxon>
        <taxon>Cellvibrio</taxon>
    </lineage>
</organism>
<gene>
    <name evidence="1" type="ORF">CBP51_16030</name>
</gene>